<gene>
    <name evidence="1" type="ORF">F8M41_019698</name>
</gene>
<evidence type="ECO:0000313" key="2">
    <source>
        <dbReference type="Proteomes" id="UP000439903"/>
    </source>
</evidence>
<protein>
    <submittedName>
        <fullName evidence="1">Uncharacterized protein</fullName>
    </submittedName>
</protein>
<comment type="caution">
    <text evidence="1">The sequence shown here is derived from an EMBL/GenBank/DDBJ whole genome shotgun (WGS) entry which is preliminary data.</text>
</comment>
<dbReference type="AlphaFoldDB" id="A0A8H3WUE2"/>
<evidence type="ECO:0000313" key="1">
    <source>
        <dbReference type="EMBL" id="KAF0332850.1"/>
    </source>
</evidence>
<accession>A0A8H3WUE2</accession>
<name>A0A8H3WUE2_GIGMA</name>
<dbReference type="Proteomes" id="UP000439903">
    <property type="component" value="Unassembled WGS sequence"/>
</dbReference>
<organism evidence="1 2">
    <name type="scientific">Gigaspora margarita</name>
    <dbReference type="NCBI Taxonomy" id="4874"/>
    <lineage>
        <taxon>Eukaryota</taxon>
        <taxon>Fungi</taxon>
        <taxon>Fungi incertae sedis</taxon>
        <taxon>Mucoromycota</taxon>
        <taxon>Glomeromycotina</taxon>
        <taxon>Glomeromycetes</taxon>
        <taxon>Diversisporales</taxon>
        <taxon>Gigasporaceae</taxon>
        <taxon>Gigaspora</taxon>
    </lineage>
</organism>
<dbReference type="EMBL" id="WTPW01005152">
    <property type="protein sequence ID" value="KAF0332850.1"/>
    <property type="molecule type" value="Genomic_DNA"/>
</dbReference>
<proteinExistence type="predicted"/>
<sequence length="152" mass="17508">SILRFFEKDYNLSEKESNLIYQKISKCYYNKSNTADNDYDSDLSVVNSDDSDRTKKEKIQNKVNGKQLETKKCKNIESHNLVNSVKKLKSDKKNFVLTGPIGVGKIVVGNLFAKFLARRGHVVQQPGEISLMVQRQLELFYETNMGYSFNRL</sequence>
<keyword evidence="2" id="KW-1185">Reference proteome</keyword>
<reference evidence="1 2" key="1">
    <citation type="journal article" date="2019" name="Environ. Microbiol.">
        <title>At the nexus of three kingdoms: the genome of the mycorrhizal fungus Gigaspora margarita provides insights into plant, endobacterial and fungal interactions.</title>
        <authorList>
            <person name="Venice F."/>
            <person name="Ghignone S."/>
            <person name="Salvioli di Fossalunga A."/>
            <person name="Amselem J."/>
            <person name="Novero M."/>
            <person name="Xianan X."/>
            <person name="Sedzielewska Toro K."/>
            <person name="Morin E."/>
            <person name="Lipzen A."/>
            <person name="Grigoriev I.V."/>
            <person name="Henrissat B."/>
            <person name="Martin F.M."/>
            <person name="Bonfante P."/>
        </authorList>
    </citation>
    <scope>NUCLEOTIDE SEQUENCE [LARGE SCALE GENOMIC DNA]</scope>
    <source>
        <strain evidence="1 2">BEG34</strain>
    </source>
</reference>
<feature type="non-terminal residue" evidence="1">
    <location>
        <position position="1"/>
    </location>
</feature>